<dbReference type="SUPFAM" id="SSF53146">
    <property type="entry name" value="Nitrogenase accessory factor-like"/>
    <property type="match status" value="1"/>
</dbReference>
<name>A0A9E4ZZ08_9EURY</name>
<dbReference type="Pfam" id="PF02579">
    <property type="entry name" value="Nitro_FeMo-Co"/>
    <property type="match status" value="1"/>
</dbReference>
<feature type="domain" description="Dinitrogenase iron-molybdenum cofactor biosynthesis" evidence="1">
    <location>
        <begin position="49"/>
        <end position="138"/>
    </location>
</feature>
<evidence type="ECO:0000313" key="2">
    <source>
        <dbReference type="EMBL" id="MCZ3371605.1"/>
    </source>
</evidence>
<dbReference type="EMBL" id="JAPVES010000025">
    <property type="protein sequence ID" value="MCZ3371605.1"/>
    <property type="molecule type" value="Genomic_DNA"/>
</dbReference>
<dbReference type="AlphaFoldDB" id="A0A9E4ZZ08"/>
<dbReference type="CDD" id="cd00851">
    <property type="entry name" value="MTH1175"/>
    <property type="match status" value="1"/>
</dbReference>
<organism evidence="2">
    <name type="scientific">Methanobacterium veterum</name>
    <dbReference type="NCBI Taxonomy" id="408577"/>
    <lineage>
        <taxon>Archaea</taxon>
        <taxon>Methanobacteriati</taxon>
        <taxon>Methanobacteriota</taxon>
        <taxon>Methanomada group</taxon>
        <taxon>Methanobacteria</taxon>
        <taxon>Methanobacteriales</taxon>
        <taxon>Methanobacteriaceae</taxon>
        <taxon>Methanobacterium</taxon>
    </lineage>
</organism>
<dbReference type="InterPro" id="IPR036105">
    <property type="entry name" value="DiNase_FeMo-co_biosyn_sf"/>
</dbReference>
<protein>
    <submittedName>
        <fullName evidence="2">NifB/NifX family molybdenum-iron cluster-binding protein</fullName>
    </submittedName>
</protein>
<dbReference type="InterPro" id="IPR033913">
    <property type="entry name" value="MTH1175_dom"/>
</dbReference>
<dbReference type="PANTHER" id="PTHR42983">
    <property type="entry name" value="DINITROGENASE IRON-MOLYBDENUM COFACTOR PROTEIN-RELATED"/>
    <property type="match status" value="1"/>
</dbReference>
<reference evidence="2" key="1">
    <citation type="submission" date="2022-12" db="EMBL/GenBank/DDBJ databases">
        <title>Reclassification of two methanogenic archaea species isolated from the Kolyma lowland permafrost.</title>
        <authorList>
            <person name="Trubitsyn V.E."/>
            <person name="Rivkina E.M."/>
            <person name="Shcherbakova V.A."/>
        </authorList>
    </citation>
    <scope>NUCLEOTIDE SEQUENCE</scope>
    <source>
        <strain evidence="2">MK4</strain>
    </source>
</reference>
<dbReference type="Gene3D" id="3.30.420.130">
    <property type="entry name" value="Dinitrogenase iron-molybdenum cofactor biosynthesis domain"/>
    <property type="match status" value="1"/>
</dbReference>
<comment type="caution">
    <text evidence="2">The sequence shown here is derived from an EMBL/GenBank/DDBJ whole genome shotgun (WGS) entry which is preliminary data.</text>
</comment>
<gene>
    <name evidence="2" type="ORF">O3H35_03065</name>
</gene>
<sequence>MNLLKHRESHVETPNVQNVVLPYVGQTRKGMVKITVICMPTIDESGLLSDISTHFGKTTYFTFIRLENGEIKNINVTEILGKHKGGSKTPSEIIIDSGADVLICGNLGSKAVSMLRGGGMEIFSGASGKVKDILKEWKMGNLAVADENSCNEKGC</sequence>
<evidence type="ECO:0000259" key="1">
    <source>
        <dbReference type="Pfam" id="PF02579"/>
    </source>
</evidence>
<dbReference type="InterPro" id="IPR003731">
    <property type="entry name" value="Di-Nase_FeMo-co_biosynth"/>
</dbReference>
<proteinExistence type="predicted"/>
<dbReference type="RefSeq" id="WP_084689180.1">
    <property type="nucleotide sequence ID" value="NZ_JAPVES010000025.1"/>
</dbReference>
<dbReference type="Proteomes" id="UP001074446">
    <property type="component" value="Unassembled WGS sequence"/>
</dbReference>
<accession>A0A9E4ZZ08</accession>
<dbReference type="PANTHER" id="PTHR42983:SF1">
    <property type="entry name" value="IRON-MOLYBDENUM PROTEIN"/>
    <property type="match status" value="1"/>
</dbReference>